<dbReference type="GO" id="GO:0006269">
    <property type="term" value="P:DNA replication, synthesis of primer"/>
    <property type="evidence" value="ECO:0007669"/>
    <property type="project" value="UniProtKB-UniRule"/>
</dbReference>
<gene>
    <name evidence="16" type="ORF">BLA18109_05670</name>
    <name evidence="15" type="ORF">BLA18112_03454</name>
</gene>
<comment type="catalytic activity">
    <reaction evidence="11 13">
        <text>ATP + H2O = ADP + phosphate + H(+)</text>
        <dbReference type="Rhea" id="RHEA:13065"/>
        <dbReference type="ChEBI" id="CHEBI:15377"/>
        <dbReference type="ChEBI" id="CHEBI:15378"/>
        <dbReference type="ChEBI" id="CHEBI:30616"/>
        <dbReference type="ChEBI" id="CHEBI:43474"/>
        <dbReference type="ChEBI" id="CHEBI:456216"/>
        <dbReference type="EC" id="5.6.2.3"/>
    </reaction>
</comment>
<evidence type="ECO:0000313" key="15">
    <source>
        <dbReference type="EMBL" id="VWC93098.1"/>
    </source>
</evidence>
<evidence type="ECO:0000256" key="11">
    <source>
        <dbReference type="ARBA" id="ARBA00048954"/>
    </source>
</evidence>
<dbReference type="Proteomes" id="UP000494260">
    <property type="component" value="Unassembled WGS sequence"/>
</dbReference>
<dbReference type="SUPFAM" id="SSF48024">
    <property type="entry name" value="N-terminal domain of DnaB helicase"/>
    <property type="match status" value="1"/>
</dbReference>
<organism evidence="16 17">
    <name type="scientific">Burkholderia lata (strain ATCC 17760 / DSM 23089 / LMG 22485 / NCIMB 9086 / R18194 / 383)</name>
    <dbReference type="NCBI Taxonomy" id="482957"/>
    <lineage>
        <taxon>Bacteria</taxon>
        <taxon>Pseudomonadati</taxon>
        <taxon>Pseudomonadota</taxon>
        <taxon>Betaproteobacteria</taxon>
        <taxon>Burkholderiales</taxon>
        <taxon>Burkholderiaceae</taxon>
        <taxon>Burkholderia</taxon>
        <taxon>Burkholderia cepacia complex</taxon>
    </lineage>
</organism>
<keyword evidence="2 13" id="KW-0639">Primosome</keyword>
<dbReference type="AlphaFoldDB" id="A0A6P2YCQ7"/>
<evidence type="ECO:0000256" key="3">
    <source>
        <dbReference type="ARBA" id="ARBA00022705"/>
    </source>
</evidence>
<dbReference type="Pfam" id="PF00772">
    <property type="entry name" value="DnaB"/>
    <property type="match status" value="1"/>
</dbReference>
<dbReference type="FunFam" id="1.10.860.10:FF:000001">
    <property type="entry name" value="Replicative DNA helicase"/>
    <property type="match status" value="1"/>
</dbReference>
<keyword evidence="5 13" id="KW-0378">Hydrolase</keyword>
<evidence type="ECO:0000256" key="13">
    <source>
        <dbReference type="RuleBase" id="RU362085"/>
    </source>
</evidence>
<evidence type="ECO:0000256" key="5">
    <source>
        <dbReference type="ARBA" id="ARBA00022801"/>
    </source>
</evidence>
<dbReference type="GO" id="GO:0003677">
    <property type="term" value="F:DNA binding"/>
    <property type="evidence" value="ECO:0007669"/>
    <property type="project" value="UniProtKB-UniRule"/>
</dbReference>
<dbReference type="GO" id="GO:0005524">
    <property type="term" value="F:ATP binding"/>
    <property type="evidence" value="ECO:0007669"/>
    <property type="project" value="UniProtKB-UniRule"/>
</dbReference>
<dbReference type="Gene3D" id="3.40.50.300">
    <property type="entry name" value="P-loop containing nucleotide triphosphate hydrolases"/>
    <property type="match status" value="1"/>
</dbReference>
<evidence type="ECO:0000313" key="16">
    <source>
        <dbReference type="EMBL" id="VWD17239.1"/>
    </source>
</evidence>
<evidence type="ECO:0000256" key="7">
    <source>
        <dbReference type="ARBA" id="ARBA00022840"/>
    </source>
</evidence>
<keyword evidence="4 13" id="KW-0547">Nucleotide-binding</keyword>
<dbReference type="PROSITE" id="PS51199">
    <property type="entry name" value="SF4_HELICASE"/>
    <property type="match status" value="1"/>
</dbReference>
<dbReference type="CDD" id="cd00984">
    <property type="entry name" value="DnaB_C"/>
    <property type="match status" value="1"/>
</dbReference>
<dbReference type="NCBIfam" id="NF005424">
    <property type="entry name" value="PRK07004.1"/>
    <property type="match status" value="1"/>
</dbReference>
<keyword evidence="9" id="KW-0413">Isomerase</keyword>
<proteinExistence type="inferred from homology"/>
<evidence type="ECO:0000313" key="18">
    <source>
        <dbReference type="Proteomes" id="UP000494274"/>
    </source>
</evidence>
<dbReference type="InterPro" id="IPR007694">
    <property type="entry name" value="DNA_helicase_DnaB-like_C"/>
</dbReference>
<dbReference type="EC" id="5.6.2.3" evidence="12 13"/>
<dbReference type="Pfam" id="PF03796">
    <property type="entry name" value="DnaB_C"/>
    <property type="match status" value="1"/>
</dbReference>
<keyword evidence="8 13" id="KW-0238">DNA-binding</keyword>
<evidence type="ECO:0000256" key="9">
    <source>
        <dbReference type="ARBA" id="ARBA00023235"/>
    </source>
</evidence>
<dbReference type="GO" id="GO:0042802">
    <property type="term" value="F:identical protein binding"/>
    <property type="evidence" value="ECO:0007669"/>
    <property type="project" value="UniProtKB-ARBA"/>
</dbReference>
<accession>A0A6P2YCQ7</accession>
<feature type="domain" description="SF4 helicase" evidence="14">
    <location>
        <begin position="189"/>
        <end position="455"/>
    </location>
</feature>
<sequence length="460" mass="50639">MNAPQDPQIESLKVPPHSVEAEQSVLGGLLLDNAAWDRIADFLSQGDFYRYDHRIIYEHIGRLISSTRPADVVTVYEALVTSGKADDVGGLAYLNALAQNTPSAANIRRYAEIVRDRAVLRRLVSVADEISADAFNPQGKEVRQLLDEAESKVFSIAEEGARGNQGFLEVGPLLTQVVERIDTLYHTANPSDVTGTPTGFVDLDRMTSGMHGGELIIVAGRPSMGKTALSMNIGEYVAVEYGLPVAVFSMEMPGTQLVMRMLGSVGRLDQHRMRTGRLTDEDWPKLTHAVQKMSEAQLFIDETGGLNPMELRSRARRLARQCGKLGLIIVDYLQLMSGSSQGENRATEISEISRSLKSLAKELDVPVIALSQLNRGLEQRPNKRPVMSDLRESGAIEQDADVILFIYRDEVYNPDSPDKGTAEIIIGKQRNGPIGPVRLTFLGQYTKFDNFAGAQNFHGE</sequence>
<keyword evidence="7 13" id="KW-0067">ATP-binding</keyword>
<evidence type="ECO:0000256" key="6">
    <source>
        <dbReference type="ARBA" id="ARBA00022806"/>
    </source>
</evidence>
<dbReference type="SUPFAM" id="SSF52540">
    <property type="entry name" value="P-loop containing nucleoside triphosphate hydrolases"/>
    <property type="match status" value="1"/>
</dbReference>
<comment type="function">
    <text evidence="10 13">The main replicative DNA helicase, it participates in initiation and elongation during chromosome replication. Travels ahead of the DNA replisome, separating dsDNA into templates for DNA synthesis. A processive ATP-dependent 5'-3' DNA helicase it has DNA-dependent ATPase activity.</text>
</comment>
<dbReference type="GO" id="GO:0043139">
    <property type="term" value="F:5'-3' DNA helicase activity"/>
    <property type="evidence" value="ECO:0007669"/>
    <property type="project" value="UniProtKB-EC"/>
</dbReference>
<evidence type="ECO:0000259" key="14">
    <source>
        <dbReference type="PROSITE" id="PS51199"/>
    </source>
</evidence>
<dbReference type="FunFam" id="3.40.50.300:FF:000076">
    <property type="entry name" value="Replicative DNA helicase"/>
    <property type="match status" value="1"/>
</dbReference>
<evidence type="ECO:0000256" key="8">
    <source>
        <dbReference type="ARBA" id="ARBA00023125"/>
    </source>
</evidence>
<dbReference type="InterPro" id="IPR007692">
    <property type="entry name" value="DNA_helicase_DnaB"/>
</dbReference>
<dbReference type="PANTHER" id="PTHR30153">
    <property type="entry name" value="REPLICATIVE DNA HELICASE DNAB"/>
    <property type="match status" value="1"/>
</dbReference>
<dbReference type="GO" id="GO:0016787">
    <property type="term" value="F:hydrolase activity"/>
    <property type="evidence" value="ECO:0007669"/>
    <property type="project" value="UniProtKB-KW"/>
</dbReference>
<evidence type="ECO:0000256" key="1">
    <source>
        <dbReference type="ARBA" id="ARBA00008428"/>
    </source>
</evidence>
<name>A0A6P2YCQ7_BURL3</name>
<dbReference type="SMART" id="SM00382">
    <property type="entry name" value="AAA"/>
    <property type="match status" value="1"/>
</dbReference>
<dbReference type="InterPro" id="IPR016136">
    <property type="entry name" value="DNA_helicase_N/primase_C"/>
</dbReference>
<dbReference type="Gene3D" id="1.10.860.10">
    <property type="entry name" value="DNAb Helicase, Chain A"/>
    <property type="match status" value="1"/>
</dbReference>
<dbReference type="NCBIfam" id="NF004384">
    <property type="entry name" value="PRK05748.1"/>
    <property type="match status" value="1"/>
</dbReference>
<dbReference type="InterPro" id="IPR003593">
    <property type="entry name" value="AAA+_ATPase"/>
</dbReference>
<evidence type="ECO:0000256" key="12">
    <source>
        <dbReference type="NCBIfam" id="TIGR00665"/>
    </source>
</evidence>
<dbReference type="Proteomes" id="UP000494274">
    <property type="component" value="Unassembled WGS sequence"/>
</dbReference>
<evidence type="ECO:0000256" key="2">
    <source>
        <dbReference type="ARBA" id="ARBA00022515"/>
    </source>
</evidence>
<protein>
    <recommendedName>
        <fullName evidence="12 13">Replicative DNA helicase</fullName>
        <ecNumber evidence="12 13">5.6.2.3</ecNumber>
    </recommendedName>
</protein>
<dbReference type="RefSeq" id="WP_174953470.1">
    <property type="nucleotide sequence ID" value="NZ_CABVQH010000023.1"/>
</dbReference>
<evidence type="ECO:0000256" key="4">
    <source>
        <dbReference type="ARBA" id="ARBA00022741"/>
    </source>
</evidence>
<reference evidence="17 18" key="1">
    <citation type="submission" date="2019-09" db="EMBL/GenBank/DDBJ databases">
        <authorList>
            <person name="Depoorter E."/>
        </authorList>
    </citation>
    <scope>NUCLEOTIDE SEQUENCE [LARGE SCALE GENOMIC DNA]</scope>
    <source>
        <strain evidence="16">R-18109</strain>
        <strain evidence="15">R-18112</strain>
    </source>
</reference>
<dbReference type="InterPro" id="IPR007693">
    <property type="entry name" value="DNA_helicase_DnaB-like_N"/>
</dbReference>
<evidence type="ECO:0000256" key="10">
    <source>
        <dbReference type="ARBA" id="ARBA00044932"/>
    </source>
</evidence>
<dbReference type="EMBL" id="CABVQH010000023">
    <property type="protein sequence ID" value="VWD17239.1"/>
    <property type="molecule type" value="Genomic_DNA"/>
</dbReference>
<keyword evidence="3 13" id="KW-0235">DNA replication</keyword>
<dbReference type="InterPro" id="IPR027417">
    <property type="entry name" value="P-loop_NTPase"/>
</dbReference>
<dbReference type="InterPro" id="IPR036185">
    <property type="entry name" value="DNA_heli_DnaB-like_N_sf"/>
</dbReference>
<keyword evidence="6 13" id="KW-0347">Helicase</keyword>
<dbReference type="PANTHER" id="PTHR30153:SF2">
    <property type="entry name" value="REPLICATIVE DNA HELICASE"/>
    <property type="match status" value="1"/>
</dbReference>
<comment type="similarity">
    <text evidence="1 13">Belongs to the helicase family. DnaB subfamily.</text>
</comment>
<dbReference type="NCBIfam" id="TIGR00665">
    <property type="entry name" value="DnaB"/>
    <property type="match status" value="1"/>
</dbReference>
<dbReference type="GO" id="GO:0005829">
    <property type="term" value="C:cytosol"/>
    <property type="evidence" value="ECO:0007669"/>
    <property type="project" value="TreeGrafter"/>
</dbReference>
<dbReference type="EMBL" id="CABVQI010000010">
    <property type="protein sequence ID" value="VWC93098.1"/>
    <property type="molecule type" value="Genomic_DNA"/>
</dbReference>
<evidence type="ECO:0000313" key="17">
    <source>
        <dbReference type="Proteomes" id="UP000494260"/>
    </source>
</evidence>
<dbReference type="GO" id="GO:1990077">
    <property type="term" value="C:primosome complex"/>
    <property type="evidence" value="ECO:0007669"/>
    <property type="project" value="UniProtKB-UniRule"/>
</dbReference>